<dbReference type="Gene3D" id="3.40.640.10">
    <property type="entry name" value="Type I PLP-dependent aspartate aminotransferase-like (Major domain)"/>
    <property type="match status" value="1"/>
</dbReference>
<dbReference type="PANTHER" id="PTHR13693:SF100">
    <property type="entry name" value="8-AMINO-7-OXONONANOATE SYNTHASE"/>
    <property type="match status" value="1"/>
</dbReference>
<comment type="catalytic activity">
    <reaction evidence="11">
        <text>6-carboxyhexanoyl-[ACP] + L-alanine + H(+) = (8S)-8-amino-7-oxononanoate + holo-[ACP] + CO2</text>
        <dbReference type="Rhea" id="RHEA:42288"/>
        <dbReference type="Rhea" id="RHEA-COMP:9685"/>
        <dbReference type="Rhea" id="RHEA-COMP:9955"/>
        <dbReference type="ChEBI" id="CHEBI:15378"/>
        <dbReference type="ChEBI" id="CHEBI:16526"/>
        <dbReference type="ChEBI" id="CHEBI:57972"/>
        <dbReference type="ChEBI" id="CHEBI:64479"/>
        <dbReference type="ChEBI" id="CHEBI:78846"/>
        <dbReference type="ChEBI" id="CHEBI:149468"/>
        <dbReference type="EC" id="2.3.1.47"/>
    </reaction>
</comment>
<comment type="subunit">
    <text evidence="4">Homodimer.</text>
</comment>
<evidence type="ECO:0000256" key="5">
    <source>
        <dbReference type="ARBA" id="ARBA00013187"/>
    </source>
</evidence>
<keyword evidence="6" id="KW-0808">Transferase</keyword>
<evidence type="ECO:0000256" key="1">
    <source>
        <dbReference type="ARBA" id="ARBA00001933"/>
    </source>
</evidence>
<dbReference type="SUPFAM" id="SSF53383">
    <property type="entry name" value="PLP-dependent transferases"/>
    <property type="match status" value="1"/>
</dbReference>
<dbReference type="InterPro" id="IPR050087">
    <property type="entry name" value="AON_synthase_class-II"/>
</dbReference>
<evidence type="ECO:0000256" key="6">
    <source>
        <dbReference type="ARBA" id="ARBA00022679"/>
    </source>
</evidence>
<dbReference type="EMBL" id="JAJEWP010000001">
    <property type="protein sequence ID" value="MCC2616079.1"/>
    <property type="molecule type" value="Genomic_DNA"/>
</dbReference>
<dbReference type="PROSITE" id="PS00599">
    <property type="entry name" value="AA_TRANSFER_CLASS_2"/>
    <property type="match status" value="1"/>
</dbReference>
<dbReference type="InterPro" id="IPR004839">
    <property type="entry name" value="Aminotransferase_I/II_large"/>
</dbReference>
<evidence type="ECO:0000256" key="10">
    <source>
        <dbReference type="ARBA" id="ARBA00033381"/>
    </source>
</evidence>
<reference evidence="14 15" key="1">
    <citation type="submission" date="2021-10" db="EMBL/GenBank/DDBJ databases">
        <title>Draft genome of Aestuariibacter halophilus JC2043.</title>
        <authorList>
            <person name="Emsley S.A."/>
            <person name="Pfannmuller K.M."/>
            <person name="Ushijima B."/>
            <person name="Saw J.H."/>
            <person name="Videau P."/>
        </authorList>
    </citation>
    <scope>NUCLEOTIDE SEQUENCE [LARGE SCALE GENOMIC DNA]</scope>
    <source>
        <strain evidence="14 15">JC2043</strain>
    </source>
</reference>
<dbReference type="PANTHER" id="PTHR13693">
    <property type="entry name" value="CLASS II AMINOTRANSFERASE/8-AMINO-7-OXONONANOATE SYNTHASE"/>
    <property type="match status" value="1"/>
</dbReference>
<keyword evidence="8 12" id="KW-0663">Pyridoxal phosphate</keyword>
<dbReference type="InterPro" id="IPR001917">
    <property type="entry name" value="Aminotrans_II_pyridoxalP_BS"/>
</dbReference>
<dbReference type="RefSeq" id="WP_229158720.1">
    <property type="nucleotide sequence ID" value="NZ_JAJEWP010000001.1"/>
</dbReference>
<evidence type="ECO:0000256" key="8">
    <source>
        <dbReference type="ARBA" id="ARBA00022898"/>
    </source>
</evidence>
<keyword evidence="7" id="KW-0093">Biotin biosynthesis</keyword>
<dbReference type="Pfam" id="PF00155">
    <property type="entry name" value="Aminotran_1_2"/>
    <property type="match status" value="1"/>
</dbReference>
<comment type="cofactor">
    <cofactor evidence="1 12">
        <name>pyridoxal 5'-phosphate</name>
        <dbReference type="ChEBI" id="CHEBI:597326"/>
    </cofactor>
</comment>
<comment type="similarity">
    <text evidence="3">Belongs to the class-II pyridoxal-phosphate-dependent aminotransferase family. BioF subfamily.</text>
</comment>
<accession>A0ABS8G658</accession>
<evidence type="ECO:0000313" key="14">
    <source>
        <dbReference type="EMBL" id="MCC2616079.1"/>
    </source>
</evidence>
<keyword evidence="15" id="KW-1185">Reference proteome</keyword>
<evidence type="ECO:0000256" key="9">
    <source>
        <dbReference type="ARBA" id="ARBA00032610"/>
    </source>
</evidence>
<evidence type="ECO:0000259" key="13">
    <source>
        <dbReference type="Pfam" id="PF00155"/>
    </source>
</evidence>
<comment type="caution">
    <text evidence="14">The sequence shown here is derived from an EMBL/GenBank/DDBJ whole genome shotgun (WGS) entry which is preliminary data.</text>
</comment>
<gene>
    <name evidence="14" type="ORF">LJ739_07485</name>
</gene>
<dbReference type="InterPro" id="IPR015424">
    <property type="entry name" value="PyrdxlP-dep_Trfase"/>
</dbReference>
<dbReference type="InterPro" id="IPR015422">
    <property type="entry name" value="PyrdxlP-dep_Trfase_small"/>
</dbReference>
<organism evidence="14 15">
    <name type="scientific">Fluctibacter halophilus</name>
    <dbReference type="NCBI Taxonomy" id="226011"/>
    <lineage>
        <taxon>Bacteria</taxon>
        <taxon>Pseudomonadati</taxon>
        <taxon>Pseudomonadota</taxon>
        <taxon>Gammaproteobacteria</taxon>
        <taxon>Alteromonadales</taxon>
        <taxon>Alteromonadaceae</taxon>
        <taxon>Fluctibacter</taxon>
    </lineage>
</organism>
<dbReference type="EC" id="2.3.1.47" evidence="5"/>
<feature type="domain" description="Aminotransferase class I/classII large" evidence="13">
    <location>
        <begin position="40"/>
        <end position="378"/>
    </location>
</feature>
<proteinExistence type="inferred from homology"/>
<dbReference type="Gene3D" id="3.90.1150.10">
    <property type="entry name" value="Aspartate Aminotransferase, domain 1"/>
    <property type="match status" value="1"/>
</dbReference>
<dbReference type="Proteomes" id="UP001520878">
    <property type="component" value="Unassembled WGS sequence"/>
</dbReference>
<evidence type="ECO:0000313" key="15">
    <source>
        <dbReference type="Proteomes" id="UP001520878"/>
    </source>
</evidence>
<evidence type="ECO:0000256" key="2">
    <source>
        <dbReference type="ARBA" id="ARBA00004746"/>
    </source>
</evidence>
<evidence type="ECO:0000256" key="3">
    <source>
        <dbReference type="ARBA" id="ARBA00010008"/>
    </source>
</evidence>
<sequence>MAFAHLQSALDKRAADGLLRQRHCVQSSAGALLYVDNIPYLNFASNDYLGMRQSPEVLEAWLKGMSQYGAGSGASALVCGYTEAHHALEQHLASALNRDAVVVFGSGCAANQAICHVLGHKDSLLLADKYMHASFIDGALSSEAQFSRFAHNDMADLKRRLSGAPQDTLIASESVFSMDGDEAPVNELVALAKAHEHWLMLDDAHGFGVLGENGLGVVEAYNLSQADVPVVMGTFGKAIGTAGAFIAGSQTVIDSLINFARHYVYSTAIPPAQAMATLASIQSDDARQRRQQLASNVSLFRHLADEHNLSLMPSGSAIQPLVLGSNDRVMQASARLRELGLWVVGMRSPTVPKGTERLRITLSASHQTRDIEALVDALVVALPKGSPL</sequence>
<evidence type="ECO:0000256" key="12">
    <source>
        <dbReference type="RuleBase" id="RU003693"/>
    </source>
</evidence>
<evidence type="ECO:0000256" key="11">
    <source>
        <dbReference type="ARBA" id="ARBA00047715"/>
    </source>
</evidence>
<evidence type="ECO:0000256" key="4">
    <source>
        <dbReference type="ARBA" id="ARBA00011738"/>
    </source>
</evidence>
<protein>
    <recommendedName>
        <fullName evidence="5">8-amino-7-oxononanoate synthase</fullName>
        <ecNumber evidence="5">2.3.1.47</ecNumber>
    </recommendedName>
    <alternativeName>
        <fullName evidence="9">7-keto-8-amino-pelargonic acid synthase</fullName>
    </alternativeName>
    <alternativeName>
        <fullName evidence="10">8-amino-7-ketopelargonate synthase</fullName>
    </alternativeName>
</protein>
<evidence type="ECO:0000256" key="7">
    <source>
        <dbReference type="ARBA" id="ARBA00022756"/>
    </source>
</evidence>
<dbReference type="InterPro" id="IPR015421">
    <property type="entry name" value="PyrdxlP-dep_Trfase_major"/>
</dbReference>
<comment type="pathway">
    <text evidence="2">Cofactor biosynthesis; biotin biosynthesis.</text>
</comment>
<name>A0ABS8G658_9ALTE</name>